<dbReference type="Gene3D" id="2.30.110.10">
    <property type="entry name" value="Electron Transport, Fmn-binding Protein, Chain A"/>
    <property type="match status" value="1"/>
</dbReference>
<dbReference type="SUPFAM" id="SSF50475">
    <property type="entry name" value="FMN-binding split barrel"/>
    <property type="match status" value="1"/>
</dbReference>
<dbReference type="Proteomes" id="UP000642070">
    <property type="component" value="Unassembled WGS sequence"/>
</dbReference>
<dbReference type="InterPro" id="IPR052019">
    <property type="entry name" value="F420H2_bilvrd_red/Heme_oxyg"/>
</dbReference>
<protein>
    <recommendedName>
        <fullName evidence="2">Pyridoxamine 5'-phosphate oxidase N-terminal domain-containing protein</fullName>
    </recommendedName>
</protein>
<keyword evidence="1" id="KW-0560">Oxidoreductase</keyword>
<dbReference type="RefSeq" id="WP_190256342.1">
    <property type="nucleotide sequence ID" value="NZ_BMPI01000070.1"/>
</dbReference>
<proteinExistence type="predicted"/>
<accession>A0A917UBI1</accession>
<evidence type="ECO:0000256" key="1">
    <source>
        <dbReference type="ARBA" id="ARBA00023002"/>
    </source>
</evidence>
<comment type="caution">
    <text evidence="3">The sequence shown here is derived from an EMBL/GenBank/DDBJ whole genome shotgun (WGS) entry which is preliminary data.</text>
</comment>
<dbReference type="Pfam" id="PF01243">
    <property type="entry name" value="PNPOx_N"/>
    <property type="match status" value="1"/>
</dbReference>
<dbReference type="EMBL" id="BMPI01000070">
    <property type="protein sequence ID" value="GGM75462.1"/>
    <property type="molecule type" value="Genomic_DNA"/>
</dbReference>
<reference evidence="3" key="1">
    <citation type="journal article" date="2014" name="Int. J. Syst. Evol. Microbiol.">
        <title>Complete genome sequence of Corynebacterium casei LMG S-19264T (=DSM 44701T), isolated from a smear-ripened cheese.</title>
        <authorList>
            <consortium name="US DOE Joint Genome Institute (JGI-PGF)"/>
            <person name="Walter F."/>
            <person name="Albersmeier A."/>
            <person name="Kalinowski J."/>
            <person name="Ruckert C."/>
        </authorList>
    </citation>
    <scope>NUCLEOTIDE SEQUENCE</scope>
    <source>
        <strain evidence="3">JCM 19831</strain>
    </source>
</reference>
<feature type="domain" description="Pyridoxamine 5'-phosphate oxidase N-terminal" evidence="2">
    <location>
        <begin position="7"/>
        <end position="136"/>
    </location>
</feature>
<keyword evidence="4" id="KW-1185">Reference proteome</keyword>
<dbReference type="InterPro" id="IPR012349">
    <property type="entry name" value="Split_barrel_FMN-bd"/>
</dbReference>
<dbReference type="AlphaFoldDB" id="A0A917UBI1"/>
<dbReference type="InterPro" id="IPR011576">
    <property type="entry name" value="Pyridox_Oxase_N"/>
</dbReference>
<evidence type="ECO:0000313" key="3">
    <source>
        <dbReference type="EMBL" id="GGM75462.1"/>
    </source>
</evidence>
<dbReference type="PANTHER" id="PTHR35176:SF6">
    <property type="entry name" value="HEME OXYGENASE HI_0854-RELATED"/>
    <property type="match status" value="1"/>
</dbReference>
<reference evidence="3" key="2">
    <citation type="submission" date="2020-09" db="EMBL/GenBank/DDBJ databases">
        <authorList>
            <person name="Sun Q."/>
            <person name="Ohkuma M."/>
        </authorList>
    </citation>
    <scope>NUCLEOTIDE SEQUENCE</scope>
    <source>
        <strain evidence="3">JCM 19831</strain>
    </source>
</reference>
<gene>
    <name evidence="3" type="ORF">GCM10007977_091300</name>
</gene>
<dbReference type="PANTHER" id="PTHR35176">
    <property type="entry name" value="HEME OXYGENASE HI_0854-RELATED"/>
    <property type="match status" value="1"/>
</dbReference>
<organism evidence="3 4">
    <name type="scientific">Dactylosporangium sucinum</name>
    <dbReference type="NCBI Taxonomy" id="1424081"/>
    <lineage>
        <taxon>Bacteria</taxon>
        <taxon>Bacillati</taxon>
        <taxon>Actinomycetota</taxon>
        <taxon>Actinomycetes</taxon>
        <taxon>Micromonosporales</taxon>
        <taxon>Micromonosporaceae</taxon>
        <taxon>Dactylosporangium</taxon>
    </lineage>
</organism>
<name>A0A917UBI1_9ACTN</name>
<dbReference type="GO" id="GO:0005829">
    <property type="term" value="C:cytosol"/>
    <property type="evidence" value="ECO:0007669"/>
    <property type="project" value="TreeGrafter"/>
</dbReference>
<dbReference type="GO" id="GO:0016627">
    <property type="term" value="F:oxidoreductase activity, acting on the CH-CH group of donors"/>
    <property type="evidence" value="ECO:0007669"/>
    <property type="project" value="TreeGrafter"/>
</dbReference>
<dbReference type="GO" id="GO:0070967">
    <property type="term" value="F:coenzyme F420 binding"/>
    <property type="evidence" value="ECO:0007669"/>
    <property type="project" value="TreeGrafter"/>
</dbReference>
<sequence>MSIRFTPDEAWAFVERAHTGILTTLRADGWPVTLPVWFVVLDRTICCTTPAGTKKVARVRRDPRAAFLVESGHAWAELAAVHLTGSIAVVSDEPTESAVRQLFEAKYASSRVASDRMPSAAQRVYSDRVTLRFTPDDRILSWDNSRITLRD</sequence>
<evidence type="ECO:0000313" key="4">
    <source>
        <dbReference type="Proteomes" id="UP000642070"/>
    </source>
</evidence>
<evidence type="ECO:0000259" key="2">
    <source>
        <dbReference type="Pfam" id="PF01243"/>
    </source>
</evidence>